<evidence type="ECO:0000256" key="3">
    <source>
        <dbReference type="ARBA" id="ARBA00023082"/>
    </source>
</evidence>
<feature type="region of interest" description="Disordered" evidence="5">
    <location>
        <begin position="72"/>
        <end position="92"/>
    </location>
</feature>
<gene>
    <name evidence="8" type="ORF">Pa4123_00660</name>
</gene>
<dbReference type="SUPFAM" id="SSF88659">
    <property type="entry name" value="Sigma3 and sigma4 domains of RNA polymerase sigma factors"/>
    <property type="match status" value="1"/>
</dbReference>
<comment type="similarity">
    <text evidence="1">Belongs to the sigma-70 factor family. ECF subfamily.</text>
</comment>
<evidence type="ECO:0000259" key="7">
    <source>
        <dbReference type="Pfam" id="PF08281"/>
    </source>
</evidence>
<keyword evidence="4" id="KW-0804">Transcription</keyword>
<evidence type="ECO:0000313" key="8">
    <source>
        <dbReference type="EMBL" id="GLH94794.1"/>
    </source>
</evidence>
<protein>
    <recommendedName>
        <fullName evidence="10">DNA-directed RNA polymerase sigma-70 factor</fullName>
    </recommendedName>
</protein>
<dbReference type="PANTHER" id="PTHR43133">
    <property type="entry name" value="RNA POLYMERASE ECF-TYPE SIGMA FACTO"/>
    <property type="match status" value="1"/>
</dbReference>
<dbReference type="InterPro" id="IPR039425">
    <property type="entry name" value="RNA_pol_sigma-70-like"/>
</dbReference>
<dbReference type="InterPro" id="IPR013324">
    <property type="entry name" value="RNA_pol_sigma_r3/r4-like"/>
</dbReference>
<dbReference type="PANTHER" id="PTHR43133:SF66">
    <property type="entry name" value="ECF RNA POLYMERASE SIGMA FACTOR SIGK"/>
    <property type="match status" value="1"/>
</dbReference>
<dbReference type="Pfam" id="PF04542">
    <property type="entry name" value="Sigma70_r2"/>
    <property type="match status" value="1"/>
</dbReference>
<proteinExistence type="inferred from homology"/>
<feature type="compositionally biased region" description="Basic and acidic residues" evidence="5">
    <location>
        <begin position="72"/>
        <end position="81"/>
    </location>
</feature>
<evidence type="ECO:0008006" key="10">
    <source>
        <dbReference type="Google" id="ProtNLM"/>
    </source>
</evidence>
<feature type="domain" description="RNA polymerase sigma-70 region 2" evidence="6">
    <location>
        <begin position="11"/>
        <end position="78"/>
    </location>
</feature>
<dbReference type="InterPro" id="IPR036388">
    <property type="entry name" value="WH-like_DNA-bd_sf"/>
</dbReference>
<feature type="domain" description="RNA polymerase sigma factor 70 region 4 type 2" evidence="7">
    <location>
        <begin position="110"/>
        <end position="160"/>
    </location>
</feature>
<accession>A0ABQ5QKM3</accession>
<evidence type="ECO:0000259" key="6">
    <source>
        <dbReference type="Pfam" id="PF04542"/>
    </source>
</evidence>
<dbReference type="Gene3D" id="1.10.1740.10">
    <property type="match status" value="1"/>
</dbReference>
<evidence type="ECO:0000256" key="1">
    <source>
        <dbReference type="ARBA" id="ARBA00010641"/>
    </source>
</evidence>
<dbReference type="Pfam" id="PF08281">
    <property type="entry name" value="Sigma70_r4_2"/>
    <property type="match status" value="1"/>
</dbReference>
<evidence type="ECO:0000313" key="9">
    <source>
        <dbReference type="Proteomes" id="UP001144280"/>
    </source>
</evidence>
<dbReference type="InterPro" id="IPR014284">
    <property type="entry name" value="RNA_pol_sigma-70_dom"/>
</dbReference>
<evidence type="ECO:0000256" key="5">
    <source>
        <dbReference type="SAM" id="MobiDB-lite"/>
    </source>
</evidence>
<comment type="caution">
    <text evidence="8">The sequence shown here is derived from an EMBL/GenBank/DDBJ whole genome shotgun (WGS) entry which is preliminary data.</text>
</comment>
<keyword evidence="9" id="KW-1185">Reference proteome</keyword>
<reference evidence="8" key="1">
    <citation type="submission" date="2022-12" db="EMBL/GenBank/DDBJ databases">
        <title>New Phytohabitans aurantiacus sp. RD004123 nov., an actinomycete isolated from soil.</title>
        <authorList>
            <person name="Triningsih D.W."/>
            <person name="Harunari E."/>
            <person name="Igarashi Y."/>
        </authorList>
    </citation>
    <scope>NUCLEOTIDE SEQUENCE</scope>
    <source>
        <strain evidence="8">RD004123</strain>
    </source>
</reference>
<dbReference type="Proteomes" id="UP001144280">
    <property type="component" value="Unassembled WGS sequence"/>
</dbReference>
<evidence type="ECO:0000256" key="2">
    <source>
        <dbReference type="ARBA" id="ARBA00023015"/>
    </source>
</evidence>
<name>A0ABQ5QKM3_9ACTN</name>
<dbReference type="Gene3D" id="1.10.10.10">
    <property type="entry name" value="Winged helix-like DNA-binding domain superfamily/Winged helix DNA-binding domain"/>
    <property type="match status" value="1"/>
</dbReference>
<keyword evidence="2" id="KW-0805">Transcription regulation</keyword>
<dbReference type="InterPro" id="IPR013249">
    <property type="entry name" value="RNA_pol_sigma70_r4_t2"/>
</dbReference>
<dbReference type="SUPFAM" id="SSF88946">
    <property type="entry name" value="Sigma2 domain of RNA polymerase sigma factors"/>
    <property type="match status" value="1"/>
</dbReference>
<dbReference type="InterPro" id="IPR013325">
    <property type="entry name" value="RNA_pol_sigma_r2"/>
</dbReference>
<organism evidence="8 9">
    <name type="scientific">Phytohabitans aurantiacus</name>
    <dbReference type="NCBI Taxonomy" id="3016789"/>
    <lineage>
        <taxon>Bacteria</taxon>
        <taxon>Bacillati</taxon>
        <taxon>Actinomycetota</taxon>
        <taxon>Actinomycetes</taxon>
        <taxon>Micromonosporales</taxon>
        <taxon>Micromonosporaceae</taxon>
    </lineage>
</organism>
<dbReference type="InterPro" id="IPR007627">
    <property type="entry name" value="RNA_pol_sigma70_r2"/>
</dbReference>
<evidence type="ECO:0000256" key="4">
    <source>
        <dbReference type="ARBA" id="ARBA00023163"/>
    </source>
</evidence>
<keyword evidence="3" id="KW-0731">Sigma factor</keyword>
<sequence length="187" mass="20390">MRGDAAAFAALWHALQPALLRYLRVIVGEAAEDVASETWLQAARDLRAFAGEPPAFRVWLFRIARHRAIDERRRARRRPEEPQDLTDQDIAGSAPDAAAEVIQRSDTDWALSVIASLPKDQAEAVTLRVVAGLDVAQTAQVLGKRPGAVRIAAMRGLRRLAGHAEVQARRAAIRPSLGLNSARPEGV</sequence>
<dbReference type="NCBIfam" id="TIGR02937">
    <property type="entry name" value="sigma70-ECF"/>
    <property type="match status" value="1"/>
</dbReference>
<dbReference type="EMBL" id="BSDI01000001">
    <property type="protein sequence ID" value="GLH94794.1"/>
    <property type="molecule type" value="Genomic_DNA"/>
</dbReference>